<dbReference type="NCBIfam" id="TIGR01451">
    <property type="entry name" value="B_ant_repeat"/>
    <property type="match status" value="1"/>
</dbReference>
<sequence>MGDTTIDRGVKRGLAAVCAAAALSVSTPALAQTAAGTTIVNIARLTASSPSTALDSNAVALTIGAIVDAAIVADRASQPLTAQNEVGFTIRNPGNAADRFTVEAVAGERGPAIAVDVDGDGQIDDTERRAASVRPVVALPPGGERRILVLVGDVPVPLAVTATVTAARGHGAPGTALEDDAVIGASGAQATATTRLTDTTDAARFDKTQAVRAPDGSTRAVPGAVITYTLVAQFVRDVRNARIADMIPAGTAYVPGSITIDSRPATDPVDGDAAQLDAGTVRVALGDVPAAATRTITFQAIIQ</sequence>
<proteinExistence type="predicted"/>
<protein>
    <recommendedName>
        <fullName evidence="4">DUF11 domain-containing protein</fullName>
    </recommendedName>
</protein>
<feature type="signal peptide" evidence="1">
    <location>
        <begin position="1"/>
        <end position="31"/>
    </location>
</feature>
<evidence type="ECO:0000256" key="1">
    <source>
        <dbReference type="SAM" id="SignalP"/>
    </source>
</evidence>
<comment type="caution">
    <text evidence="2">The sequence shown here is derived from an EMBL/GenBank/DDBJ whole genome shotgun (WGS) entry which is preliminary data.</text>
</comment>
<name>A0A147I5R5_9SPHN</name>
<evidence type="ECO:0008006" key="4">
    <source>
        <dbReference type="Google" id="ProtNLM"/>
    </source>
</evidence>
<feature type="chain" id="PRO_5007548278" description="DUF11 domain-containing protein" evidence="1">
    <location>
        <begin position="32"/>
        <end position="303"/>
    </location>
</feature>
<gene>
    <name evidence="2" type="ORF">NS334_06485</name>
</gene>
<accession>A0A147I5R5</accession>
<dbReference type="EMBL" id="LDTB01000014">
    <property type="protein sequence ID" value="KTT73872.1"/>
    <property type="molecule type" value="Genomic_DNA"/>
</dbReference>
<dbReference type="OrthoDB" id="8455960at2"/>
<evidence type="ECO:0000313" key="2">
    <source>
        <dbReference type="EMBL" id="KTT73872.1"/>
    </source>
</evidence>
<dbReference type="InterPro" id="IPR047589">
    <property type="entry name" value="DUF11_rpt"/>
</dbReference>
<evidence type="ECO:0000313" key="3">
    <source>
        <dbReference type="Proteomes" id="UP000074310"/>
    </source>
</evidence>
<dbReference type="Proteomes" id="UP000074310">
    <property type="component" value="Unassembled WGS sequence"/>
</dbReference>
<reference evidence="2 3" key="1">
    <citation type="journal article" date="2016" name="Front. Microbiol.">
        <title>Genomic Resource of Rice Seed Associated Bacteria.</title>
        <authorList>
            <person name="Midha S."/>
            <person name="Bansal K."/>
            <person name="Sharma S."/>
            <person name="Kumar N."/>
            <person name="Patil P.P."/>
            <person name="Chaudhry V."/>
            <person name="Patil P.B."/>
        </authorList>
    </citation>
    <scope>NUCLEOTIDE SEQUENCE [LARGE SCALE GENOMIC DNA]</scope>
    <source>
        <strain evidence="2 3">NS334</strain>
    </source>
</reference>
<dbReference type="PATRIC" id="fig|869719.3.peg.760"/>
<keyword evidence="1" id="KW-0732">Signal</keyword>
<keyword evidence="3" id="KW-1185">Reference proteome</keyword>
<dbReference type="RefSeq" id="WP_058755155.1">
    <property type="nucleotide sequence ID" value="NZ_LDTB01000014.1"/>
</dbReference>
<organism evidence="2 3">
    <name type="scientific">Sphingomonas endophytica</name>
    <dbReference type="NCBI Taxonomy" id="869719"/>
    <lineage>
        <taxon>Bacteria</taxon>
        <taxon>Pseudomonadati</taxon>
        <taxon>Pseudomonadota</taxon>
        <taxon>Alphaproteobacteria</taxon>
        <taxon>Sphingomonadales</taxon>
        <taxon>Sphingomonadaceae</taxon>
        <taxon>Sphingomonas</taxon>
    </lineage>
</organism>
<dbReference type="AlphaFoldDB" id="A0A147I5R5"/>